<evidence type="ECO:0000313" key="2">
    <source>
        <dbReference type="EMBL" id="MBB4905764.1"/>
    </source>
</evidence>
<comment type="caution">
    <text evidence="2">The sequence shown here is derived from an EMBL/GenBank/DDBJ whole genome shotgun (WGS) entry which is preliminary data.</text>
</comment>
<dbReference type="Pfam" id="PF00156">
    <property type="entry name" value="Pribosyltran"/>
    <property type="match status" value="1"/>
</dbReference>
<keyword evidence="2" id="KW-0808">Transferase</keyword>
<sequence length="214" mass="23032">MTCTRFVDRTHAGRELACALAGHVHDERPLVLALPRGGVPVAAEVASALGGDLDIVVARKIGAPGQPEFGIGALAEDGEPVLDELTLADLGVTETDLAETIRRERAEIDRRTRTYRGDRPAPAVEGREVVVVDDGLATGVTARAALRWVRENGPRRVVLAVPTCAAQAERDLAEDADAIVSLHAPPYFYAVGQAYADFRQVTDDDVLRLLRSHR</sequence>
<dbReference type="AlphaFoldDB" id="A0A7W7Q2Z4"/>
<protein>
    <submittedName>
        <fullName evidence="2">Putative phosphoribosyltransferase</fullName>
    </submittedName>
</protein>
<dbReference type="CDD" id="cd06223">
    <property type="entry name" value="PRTases_typeI"/>
    <property type="match status" value="1"/>
</dbReference>
<feature type="domain" description="Phosphoribosyltransferase" evidence="1">
    <location>
        <begin position="19"/>
        <end position="180"/>
    </location>
</feature>
<dbReference type="Gene3D" id="3.30.1310.20">
    <property type="entry name" value="PRTase-like"/>
    <property type="match status" value="1"/>
</dbReference>
<dbReference type="GO" id="GO:0016757">
    <property type="term" value="F:glycosyltransferase activity"/>
    <property type="evidence" value="ECO:0007669"/>
    <property type="project" value="UniProtKB-KW"/>
</dbReference>
<evidence type="ECO:0000313" key="3">
    <source>
        <dbReference type="Proteomes" id="UP000520767"/>
    </source>
</evidence>
<reference evidence="2 3" key="1">
    <citation type="submission" date="2020-08" db="EMBL/GenBank/DDBJ databases">
        <title>Genomic Encyclopedia of Type Strains, Phase III (KMG-III): the genomes of soil and plant-associated and newly described type strains.</title>
        <authorList>
            <person name="Whitman W."/>
        </authorList>
    </citation>
    <scope>NUCLEOTIDE SEQUENCE [LARGE SCALE GENOMIC DNA]</scope>
    <source>
        <strain evidence="2 3">CECT 8960</strain>
    </source>
</reference>
<dbReference type="InterPro" id="IPR029057">
    <property type="entry name" value="PRTase-like"/>
</dbReference>
<dbReference type="RefSeq" id="WP_311770991.1">
    <property type="nucleotide sequence ID" value="NZ_JACHJQ010000002.1"/>
</dbReference>
<dbReference type="Proteomes" id="UP000520767">
    <property type="component" value="Unassembled WGS sequence"/>
</dbReference>
<organism evidence="2 3">
    <name type="scientific">Actinophytocola algeriensis</name>
    <dbReference type="NCBI Taxonomy" id="1768010"/>
    <lineage>
        <taxon>Bacteria</taxon>
        <taxon>Bacillati</taxon>
        <taxon>Actinomycetota</taxon>
        <taxon>Actinomycetes</taxon>
        <taxon>Pseudonocardiales</taxon>
        <taxon>Pseudonocardiaceae</taxon>
    </lineage>
</organism>
<name>A0A7W7Q2Z4_9PSEU</name>
<gene>
    <name evidence="2" type="ORF">FHR82_001981</name>
</gene>
<dbReference type="SUPFAM" id="SSF53271">
    <property type="entry name" value="PRTase-like"/>
    <property type="match status" value="1"/>
</dbReference>
<keyword evidence="2" id="KW-0328">Glycosyltransferase</keyword>
<dbReference type="EMBL" id="JACHJQ010000002">
    <property type="protein sequence ID" value="MBB4905764.1"/>
    <property type="molecule type" value="Genomic_DNA"/>
</dbReference>
<dbReference type="InterPro" id="IPR000836">
    <property type="entry name" value="PRTase_dom"/>
</dbReference>
<evidence type="ECO:0000259" key="1">
    <source>
        <dbReference type="Pfam" id="PF00156"/>
    </source>
</evidence>
<proteinExistence type="predicted"/>
<keyword evidence="3" id="KW-1185">Reference proteome</keyword>
<accession>A0A7W7Q2Z4</accession>
<dbReference type="Gene3D" id="3.40.50.2020">
    <property type="match status" value="1"/>
</dbReference>